<evidence type="ECO:0000256" key="1">
    <source>
        <dbReference type="ARBA" id="ARBA00008306"/>
    </source>
</evidence>
<reference evidence="4 5" key="1">
    <citation type="journal article" date="2024" name="Nat. Commun.">
        <title>Phylogenomics reveals the evolutionary origins of lichenization in chlorophyte algae.</title>
        <authorList>
            <person name="Puginier C."/>
            <person name="Libourel C."/>
            <person name="Otte J."/>
            <person name="Skaloud P."/>
            <person name="Haon M."/>
            <person name="Grisel S."/>
            <person name="Petersen M."/>
            <person name="Berrin J.G."/>
            <person name="Delaux P.M."/>
            <person name="Dal Grande F."/>
            <person name="Keller J."/>
        </authorList>
    </citation>
    <scope>NUCLEOTIDE SEQUENCE [LARGE SCALE GENOMIC DNA]</scope>
    <source>
        <strain evidence="4 5">SAG 216-7</strain>
    </source>
</reference>
<protein>
    <recommendedName>
        <fullName evidence="3">DUF155 domain-containing protein</fullName>
    </recommendedName>
</protein>
<feature type="region of interest" description="Disordered" evidence="2">
    <location>
        <begin position="1"/>
        <end position="25"/>
    </location>
</feature>
<dbReference type="EMBL" id="JALJOT010000005">
    <property type="protein sequence ID" value="KAK9914970.1"/>
    <property type="molecule type" value="Genomic_DNA"/>
</dbReference>
<dbReference type="InterPro" id="IPR051624">
    <property type="entry name" value="RMD1/Sad1-interacting"/>
</dbReference>
<comment type="similarity">
    <text evidence="1">Belongs to the RMD1/sif2 family.</text>
</comment>
<dbReference type="Pfam" id="PF02582">
    <property type="entry name" value="DUF155"/>
    <property type="match status" value="1"/>
</dbReference>
<keyword evidence="5" id="KW-1185">Reference proteome</keyword>
<evidence type="ECO:0000313" key="4">
    <source>
        <dbReference type="EMBL" id="KAK9914970.1"/>
    </source>
</evidence>
<gene>
    <name evidence="4" type="ORF">WJX75_003105</name>
</gene>
<name>A0ABR2YTA2_9CHLO</name>
<dbReference type="PANTHER" id="PTHR16255:SF6">
    <property type="entry name" value="PROTEIN RETARDED ROOT GROWTH-LIKE"/>
    <property type="match status" value="1"/>
</dbReference>
<evidence type="ECO:0000313" key="5">
    <source>
        <dbReference type="Proteomes" id="UP001491310"/>
    </source>
</evidence>
<proteinExistence type="inferred from homology"/>
<dbReference type="PANTHER" id="PTHR16255">
    <property type="entry name" value="REQUIRED FOR MEIOTIC NUCLEAR DIVISION PROTEIN 1 HOMOLOG"/>
    <property type="match status" value="1"/>
</dbReference>
<organism evidence="4 5">
    <name type="scientific">Coccomyxa subellipsoidea</name>
    <dbReference type="NCBI Taxonomy" id="248742"/>
    <lineage>
        <taxon>Eukaryota</taxon>
        <taxon>Viridiplantae</taxon>
        <taxon>Chlorophyta</taxon>
        <taxon>core chlorophytes</taxon>
        <taxon>Trebouxiophyceae</taxon>
        <taxon>Trebouxiophyceae incertae sedis</taxon>
        <taxon>Coccomyxaceae</taxon>
        <taxon>Coccomyxa</taxon>
    </lineage>
</organism>
<feature type="compositionally biased region" description="Polar residues" evidence="2">
    <location>
        <begin position="1"/>
        <end position="19"/>
    </location>
</feature>
<feature type="domain" description="DUF155" evidence="3">
    <location>
        <begin position="124"/>
        <end position="290"/>
    </location>
</feature>
<comment type="caution">
    <text evidence="4">The sequence shown here is derived from an EMBL/GenBank/DDBJ whole genome shotgun (WGS) entry which is preliminary data.</text>
</comment>
<evidence type="ECO:0000256" key="2">
    <source>
        <dbReference type="SAM" id="MobiDB-lite"/>
    </source>
</evidence>
<dbReference type="InterPro" id="IPR003734">
    <property type="entry name" value="DUF155"/>
</dbReference>
<evidence type="ECO:0000259" key="3">
    <source>
        <dbReference type="Pfam" id="PF02582"/>
    </source>
</evidence>
<accession>A0ABR2YTA2</accession>
<sequence length="339" mass="39129">MTASSSTEQRPLEYPSTSDTGKHEWGSVAKDPSLLYVRREPWDKTAVYPFSAKAFYVGKGLSTQLTSLYAAAEKSNYSTVWATQDSRMLCLSPLSQWKSSSEEDRRKDLPCRETYVAVFENMDTVVFFNAKGYETKIWERLANATLPSRNIEEFKVVVQRSMRDKSRIYEDHIALMQAEPDMIKTIAYLLAQTVALHFYEMEVDNMLKVFQDINVAMERTGEFGTASAAGGGKEDLLKMVAKNNVMRTGILSSKIGLTKRFEAAWKDPECDRIYEHLRREMEIDRRYDDLEVKFDLIQDNLKYFLEIIQNKKSDFLEYMIVVLIAAEICVSLFDMWSRV</sequence>
<dbReference type="Proteomes" id="UP001491310">
    <property type="component" value="Unassembled WGS sequence"/>
</dbReference>